<dbReference type="RefSeq" id="WP_220161333.1">
    <property type="nucleotide sequence ID" value="NZ_CP080507.1"/>
</dbReference>
<dbReference type="InterPro" id="IPR016181">
    <property type="entry name" value="Acyl_CoA_acyltransferase"/>
</dbReference>
<dbReference type="AlphaFoldDB" id="A0A8F9TUX6"/>
<sequence>MGGDPATAARWIVVEWCGATTADLRPRVRSGQLPALARLAATGRQYSFPHVPPTDWPLPSILNDLATAGVALADCTCTHLAPTDVISPDDIAATTLRFFPPREGDDVPLRAALACLYSSHNAAIAACFADSPPALIYLPVTLTRDISLLYSSSPALPQALAAAAQLLDLLLHDFRQQADDKTGFLLCSAGHAAAAGFSLLAAPNLPADRLPRIPSPRALGQALATLLDARLPTDSTWALPFPLSAAWLDPQFPPVRRIAVITRERPAFLRLGRPADLTQVATTFPAVRWSPGDILHLAFADASCAALIGAASLSPSGGVSFAALPPFDVHPDASRLFERVLHHAEAHHVTVLHSAVQIEKGSSLHALFSAAGFQLNGEVVMWRVTRSQVLARLAPPPAAVHSQFLLRPPTSADVDAARNLPEAAALLPAGVAFDPDLSAVAISAGEIAGLLLVQRLDDLMVANALVVREKFRRSPCFLALLAHGTNAMRAAGLEQAIFSTDAARREMLAWARRSDAHVIQHGVRLIRTFLSR</sequence>
<evidence type="ECO:0008006" key="3">
    <source>
        <dbReference type="Google" id="ProtNLM"/>
    </source>
</evidence>
<organism evidence="1 2">
    <name type="scientific">Horticoccus luteus</name>
    <dbReference type="NCBI Taxonomy" id="2862869"/>
    <lineage>
        <taxon>Bacteria</taxon>
        <taxon>Pseudomonadati</taxon>
        <taxon>Verrucomicrobiota</taxon>
        <taxon>Opitutia</taxon>
        <taxon>Opitutales</taxon>
        <taxon>Opitutaceae</taxon>
        <taxon>Horticoccus</taxon>
    </lineage>
</organism>
<proteinExistence type="predicted"/>
<accession>A0A8F9TUX6</accession>
<reference evidence="1" key="1">
    <citation type="submission" date="2021-08" db="EMBL/GenBank/DDBJ databases">
        <title>Genome of a novel bacterium of the phylum Verrucomicrobia, Oleiharenicola sp. KSB-15.</title>
        <authorList>
            <person name="Chung J.-H."/>
            <person name="Ahn J.-H."/>
            <person name="Yoon Y."/>
            <person name="Kim D.-Y."/>
            <person name="An S.-H."/>
            <person name="Park I."/>
            <person name="Yeon J."/>
        </authorList>
    </citation>
    <scope>NUCLEOTIDE SEQUENCE</scope>
    <source>
        <strain evidence="1">KSB-15</strain>
    </source>
</reference>
<dbReference type="Proteomes" id="UP000825051">
    <property type="component" value="Chromosome"/>
</dbReference>
<dbReference type="KEGG" id="ole:K0B96_13080"/>
<gene>
    <name evidence="1" type="ORF">K0B96_13080</name>
</gene>
<dbReference type="EMBL" id="CP080507">
    <property type="protein sequence ID" value="QYM78229.1"/>
    <property type="molecule type" value="Genomic_DNA"/>
</dbReference>
<evidence type="ECO:0000313" key="2">
    <source>
        <dbReference type="Proteomes" id="UP000825051"/>
    </source>
</evidence>
<name>A0A8F9TUX6_9BACT</name>
<protein>
    <recommendedName>
        <fullName evidence="3">N-acetyltransferase domain-containing protein</fullName>
    </recommendedName>
</protein>
<dbReference type="Gene3D" id="3.40.630.30">
    <property type="match status" value="1"/>
</dbReference>
<dbReference type="SUPFAM" id="SSF55729">
    <property type="entry name" value="Acyl-CoA N-acyltransferases (Nat)"/>
    <property type="match status" value="1"/>
</dbReference>
<evidence type="ECO:0000313" key="1">
    <source>
        <dbReference type="EMBL" id="QYM78229.1"/>
    </source>
</evidence>
<keyword evidence="2" id="KW-1185">Reference proteome</keyword>